<name>A0A6G7Y5C7_9ACTN</name>
<feature type="domain" description="CAAX prenyl protease 2/Lysostaphin resistance protein A-like" evidence="2">
    <location>
        <begin position="82"/>
        <end position="174"/>
    </location>
</feature>
<dbReference type="GO" id="GO:0006508">
    <property type="term" value="P:proteolysis"/>
    <property type="evidence" value="ECO:0007669"/>
    <property type="project" value="UniProtKB-KW"/>
</dbReference>
<dbReference type="InterPro" id="IPR003675">
    <property type="entry name" value="Rce1/LyrA-like_dom"/>
</dbReference>
<keyword evidence="1" id="KW-1133">Transmembrane helix</keyword>
<keyword evidence="1" id="KW-0812">Transmembrane</keyword>
<dbReference type="AlphaFoldDB" id="A0A6G7Y5C7"/>
<protein>
    <submittedName>
        <fullName evidence="3">CPBP family intramembrane metalloprotease</fullName>
    </submittedName>
</protein>
<dbReference type="EMBL" id="CP049865">
    <property type="protein sequence ID" value="QIK71831.1"/>
    <property type="molecule type" value="Genomic_DNA"/>
</dbReference>
<feature type="transmembrane region" description="Helical" evidence="1">
    <location>
        <begin position="113"/>
        <end position="131"/>
    </location>
</feature>
<dbReference type="KEGG" id="prv:G7070_05500"/>
<dbReference type="Proteomes" id="UP000501058">
    <property type="component" value="Chromosome"/>
</dbReference>
<feature type="transmembrane region" description="Helical" evidence="1">
    <location>
        <begin position="138"/>
        <end position="155"/>
    </location>
</feature>
<feature type="transmembrane region" description="Helical" evidence="1">
    <location>
        <begin position="161"/>
        <end position="181"/>
    </location>
</feature>
<keyword evidence="4" id="KW-1185">Reference proteome</keyword>
<gene>
    <name evidence="3" type="ORF">G7070_05500</name>
</gene>
<organism evidence="3 4">
    <name type="scientific">Propioniciclava coleopterorum</name>
    <dbReference type="NCBI Taxonomy" id="2714937"/>
    <lineage>
        <taxon>Bacteria</taxon>
        <taxon>Bacillati</taxon>
        <taxon>Actinomycetota</taxon>
        <taxon>Actinomycetes</taxon>
        <taxon>Propionibacteriales</taxon>
        <taxon>Propionibacteriaceae</taxon>
        <taxon>Propioniciclava</taxon>
    </lineage>
</organism>
<keyword evidence="3" id="KW-0482">Metalloprotease</keyword>
<proteinExistence type="predicted"/>
<dbReference type="Pfam" id="PF02517">
    <property type="entry name" value="Rce1-like"/>
    <property type="match status" value="1"/>
</dbReference>
<accession>A0A6G7Y5C7</accession>
<dbReference type="RefSeq" id="WP_166232611.1">
    <property type="nucleotide sequence ID" value="NZ_CP049865.1"/>
</dbReference>
<dbReference type="GO" id="GO:0004175">
    <property type="term" value="F:endopeptidase activity"/>
    <property type="evidence" value="ECO:0007669"/>
    <property type="project" value="UniProtKB-ARBA"/>
</dbReference>
<sequence length="184" mass="19433">MTEFLLWCLPALIYVFVQARRPDGSMRAALDRLGVAWGSPRAWLWALGILAVTLGLSWGASLLIPASVWTQPGVTVGVATSAAAVAAVILRAVGEEVFFRGLLGGVLMRRLGVVWGNLAQAAIFLLPHLALLAVDARVWPLLPAQFVTGLLLGWLRHRAESFVPGAAVHAAVNLAAGLLWGGAS</sequence>
<keyword evidence="1" id="KW-0472">Membrane</keyword>
<dbReference type="GO" id="GO:0008237">
    <property type="term" value="F:metallopeptidase activity"/>
    <property type="evidence" value="ECO:0007669"/>
    <property type="project" value="UniProtKB-KW"/>
</dbReference>
<evidence type="ECO:0000313" key="3">
    <source>
        <dbReference type="EMBL" id="QIK71831.1"/>
    </source>
</evidence>
<evidence type="ECO:0000313" key="4">
    <source>
        <dbReference type="Proteomes" id="UP000501058"/>
    </source>
</evidence>
<keyword evidence="3" id="KW-0378">Hydrolase</keyword>
<feature type="transmembrane region" description="Helical" evidence="1">
    <location>
        <begin position="43"/>
        <end position="66"/>
    </location>
</feature>
<feature type="transmembrane region" description="Helical" evidence="1">
    <location>
        <begin position="73"/>
        <end position="93"/>
    </location>
</feature>
<evidence type="ECO:0000256" key="1">
    <source>
        <dbReference type="SAM" id="Phobius"/>
    </source>
</evidence>
<evidence type="ECO:0000259" key="2">
    <source>
        <dbReference type="Pfam" id="PF02517"/>
    </source>
</evidence>
<reference evidence="3 4" key="1">
    <citation type="submission" date="2020-03" db="EMBL/GenBank/DDBJ databases">
        <title>Propioniciclava sp. nov., isolated from Hydrophilus acuminatus.</title>
        <authorList>
            <person name="Hyun D.-W."/>
            <person name="Bae J.-W."/>
        </authorList>
    </citation>
    <scope>NUCLEOTIDE SEQUENCE [LARGE SCALE GENOMIC DNA]</scope>
    <source>
        <strain evidence="3 4">HDW11</strain>
    </source>
</reference>
<dbReference type="GO" id="GO:0080120">
    <property type="term" value="P:CAAX-box protein maturation"/>
    <property type="evidence" value="ECO:0007669"/>
    <property type="project" value="UniProtKB-ARBA"/>
</dbReference>
<keyword evidence="3" id="KW-0645">Protease</keyword>